<dbReference type="KEGG" id="rus:RBI_I02083"/>
<evidence type="ECO:0000313" key="1">
    <source>
        <dbReference type="EMBL" id="CDF44009.1"/>
    </source>
</evidence>
<keyword evidence="3" id="KW-1185">Reference proteome</keyword>
<dbReference type="Proteomes" id="UP000027600">
    <property type="component" value="Chromosome I"/>
</dbReference>
<dbReference type="AlphaFoldDB" id="A0AAP3QJR0"/>
<proteinExistence type="predicted"/>
<evidence type="ECO:0000313" key="4">
    <source>
        <dbReference type="Proteomes" id="UP001211421"/>
    </source>
</evidence>
<evidence type="ECO:0000313" key="3">
    <source>
        <dbReference type="Proteomes" id="UP000027600"/>
    </source>
</evidence>
<protein>
    <recommendedName>
        <fullName evidence="5">Cyclic lactone autoinducer peptide</fullName>
    </recommendedName>
</protein>
<dbReference type="RefSeq" id="WP_260647650.1">
    <property type="nucleotide sequence ID" value="NZ_DAWBUL010000177.1"/>
</dbReference>
<dbReference type="Proteomes" id="UP001211421">
    <property type="component" value="Unassembled WGS sequence"/>
</dbReference>
<gene>
    <name evidence="2" type="ORF">PNV70_00680</name>
    <name evidence="1" type="ORF">RBI_I02083</name>
</gene>
<organism evidence="2 4">
    <name type="scientific">Ruminococcus bicirculans</name>
    <name type="common">ex Wegman et al. 2014</name>
    <dbReference type="NCBI Taxonomy" id="1160721"/>
    <lineage>
        <taxon>Bacteria</taxon>
        <taxon>Bacillati</taxon>
        <taxon>Bacillota</taxon>
        <taxon>Clostridia</taxon>
        <taxon>Eubacteriales</taxon>
        <taxon>Oscillospiraceae</taxon>
        <taxon>Ruminococcus</taxon>
    </lineage>
</organism>
<accession>A0AAP3QJR0</accession>
<dbReference type="EMBL" id="JAQMLS010000001">
    <property type="protein sequence ID" value="MDB8740577.1"/>
    <property type="molecule type" value="Genomic_DNA"/>
</dbReference>
<reference evidence="1 3" key="1">
    <citation type="journal article" date="2014" name="Int. J. Syst. Evol. Microbiol.">
        <title>Complete genome of a new Firmicutes species belonging to the dominant human colonic microbiota ('Ruminococcus bicirculans') reveals two chromosomes and a selective capacity to utilize plant glucans.</title>
        <authorList>
            <consortium name="NISC Comparative Sequencing Program"/>
            <person name="Wegmann U."/>
            <person name="Louis P."/>
            <person name="Goesmann A."/>
            <person name="Henrissat B."/>
            <person name="Duncan S.H."/>
            <person name="Flint H.J."/>
        </authorList>
    </citation>
    <scope>NUCLEOTIDE SEQUENCE [LARGE SCALE GENOMIC DNA]</scope>
    <source>
        <strain evidence="1 3">80/3</strain>
    </source>
</reference>
<evidence type="ECO:0008006" key="5">
    <source>
        <dbReference type="Google" id="ProtNLM"/>
    </source>
</evidence>
<dbReference type="EMBL" id="HF545616">
    <property type="protein sequence ID" value="CDF44009.1"/>
    <property type="molecule type" value="Genomic_DNA"/>
</dbReference>
<name>A0AAP3QJR0_9FIRM</name>
<evidence type="ECO:0000313" key="2">
    <source>
        <dbReference type="EMBL" id="MDB8740577.1"/>
    </source>
</evidence>
<sequence length="44" mass="4868">MKSLKKLLAEMIQKIAKHTAILACGAASAYGGYQTKEPKNIYKR</sequence>
<reference evidence="2" key="2">
    <citation type="submission" date="2023-01" db="EMBL/GenBank/DDBJ databases">
        <title>Human gut microbiome strain richness.</title>
        <authorList>
            <person name="Chen-Liaw A."/>
        </authorList>
    </citation>
    <scope>NUCLEOTIDE SEQUENCE</scope>
    <source>
        <strain evidence="2">D59st1_B8_D59t2_181005</strain>
    </source>
</reference>